<feature type="compositionally biased region" description="Basic and acidic residues" evidence="1">
    <location>
        <begin position="215"/>
        <end position="234"/>
    </location>
</feature>
<dbReference type="AlphaFoldDB" id="A0A2T0M4S8"/>
<comment type="caution">
    <text evidence="3">The sequence shown here is derived from an EMBL/GenBank/DDBJ whole genome shotgun (WGS) entry which is preliminary data.</text>
</comment>
<name>A0A2T0M4S8_9ACTN</name>
<feature type="transmembrane region" description="Helical" evidence="2">
    <location>
        <begin position="7"/>
        <end position="26"/>
    </location>
</feature>
<reference evidence="3 4" key="1">
    <citation type="submission" date="2018-03" db="EMBL/GenBank/DDBJ databases">
        <title>Genomic Encyclopedia of Type Strains, Phase III (KMG-III): the genomes of soil and plant-associated and newly described type strains.</title>
        <authorList>
            <person name="Whitman W."/>
        </authorList>
    </citation>
    <scope>NUCLEOTIDE SEQUENCE [LARGE SCALE GENOMIC DNA]</scope>
    <source>
        <strain evidence="3 4">CGMCC 4.7104</strain>
    </source>
</reference>
<protein>
    <submittedName>
        <fullName evidence="3">Uncharacterized protein DUF998</fullName>
    </submittedName>
</protein>
<keyword evidence="2" id="KW-1133">Transmembrane helix</keyword>
<evidence type="ECO:0000256" key="2">
    <source>
        <dbReference type="SAM" id="Phobius"/>
    </source>
</evidence>
<evidence type="ECO:0000313" key="4">
    <source>
        <dbReference type="Proteomes" id="UP000238312"/>
    </source>
</evidence>
<evidence type="ECO:0000313" key="3">
    <source>
        <dbReference type="EMBL" id="PRX52056.1"/>
    </source>
</evidence>
<organism evidence="3 4">
    <name type="scientific">Nonomuraea fuscirosea</name>
    <dbReference type="NCBI Taxonomy" id="1291556"/>
    <lineage>
        <taxon>Bacteria</taxon>
        <taxon>Bacillati</taxon>
        <taxon>Actinomycetota</taxon>
        <taxon>Actinomycetes</taxon>
        <taxon>Streptosporangiales</taxon>
        <taxon>Streptosporangiaceae</taxon>
        <taxon>Nonomuraea</taxon>
    </lineage>
</organism>
<dbReference type="EMBL" id="PVNG01000033">
    <property type="protein sequence ID" value="PRX52056.1"/>
    <property type="molecule type" value="Genomic_DNA"/>
</dbReference>
<accession>A0A2T0M4S8</accession>
<gene>
    <name evidence="3" type="ORF">B0I32_13366</name>
</gene>
<dbReference type="Proteomes" id="UP000238312">
    <property type="component" value="Unassembled WGS sequence"/>
</dbReference>
<feature type="region of interest" description="Disordered" evidence="1">
    <location>
        <begin position="207"/>
        <end position="234"/>
    </location>
</feature>
<dbReference type="OrthoDB" id="3530459at2"/>
<keyword evidence="2" id="KW-0472">Membrane</keyword>
<evidence type="ECO:0000256" key="1">
    <source>
        <dbReference type="SAM" id="MobiDB-lite"/>
    </source>
</evidence>
<feature type="transmembrane region" description="Helical" evidence="2">
    <location>
        <begin position="141"/>
        <end position="161"/>
    </location>
</feature>
<dbReference type="Pfam" id="PF06197">
    <property type="entry name" value="DUF998"/>
    <property type="match status" value="1"/>
</dbReference>
<feature type="transmembrane region" description="Helical" evidence="2">
    <location>
        <begin position="74"/>
        <end position="92"/>
    </location>
</feature>
<feature type="transmembrane region" description="Helical" evidence="2">
    <location>
        <begin position="38"/>
        <end position="62"/>
    </location>
</feature>
<sequence length="234" mass="23866">MTLTRSVWVTLIGTMVSAGALAYAHVALPNQTLLSDYALVSGGLAPVLIGMLALAGACLSLAYGLAIVDPGRTAATRVLLLAGAFGLMMSGIFPTDPGTSQVGSLSGEIHRWSAAIVFTSLPVAGWVLARGRSAAPRWNAVRAMSVASGVALAVYLAAHPATFTSALINGGAYYGLLERGMVLAEMALLMAMALAIGGGRGAARNAVAPPAATAAERKRPENPERPEGQERLAA</sequence>
<keyword evidence="2" id="KW-0812">Transmembrane</keyword>
<feature type="transmembrane region" description="Helical" evidence="2">
    <location>
        <begin position="112"/>
        <end position="129"/>
    </location>
</feature>
<proteinExistence type="predicted"/>
<dbReference type="RefSeq" id="WP_106252059.1">
    <property type="nucleotide sequence ID" value="NZ_JBFAIB010000047.1"/>
</dbReference>
<keyword evidence="4" id="KW-1185">Reference proteome</keyword>
<dbReference type="InterPro" id="IPR009339">
    <property type="entry name" value="DUF998"/>
</dbReference>
<feature type="transmembrane region" description="Helical" evidence="2">
    <location>
        <begin position="181"/>
        <end position="199"/>
    </location>
</feature>